<dbReference type="GO" id="GO:0005524">
    <property type="term" value="F:ATP binding"/>
    <property type="evidence" value="ECO:0007669"/>
    <property type="project" value="InterPro"/>
</dbReference>
<evidence type="ECO:0000313" key="2">
    <source>
        <dbReference type="EMBL" id="KAG6464192.1"/>
    </source>
</evidence>
<feature type="domain" description="SNF2 N-terminal" evidence="1">
    <location>
        <begin position="30"/>
        <end position="177"/>
    </location>
</feature>
<reference evidence="2" key="1">
    <citation type="journal article" date="2016" name="Insect Biochem. Mol. Biol.">
        <title>Multifaceted biological insights from a draft genome sequence of the tobacco hornworm moth, Manduca sexta.</title>
        <authorList>
            <person name="Kanost M.R."/>
            <person name="Arrese E.L."/>
            <person name="Cao X."/>
            <person name="Chen Y.R."/>
            <person name="Chellapilla S."/>
            <person name="Goldsmith M.R."/>
            <person name="Grosse-Wilde E."/>
            <person name="Heckel D.G."/>
            <person name="Herndon N."/>
            <person name="Jiang H."/>
            <person name="Papanicolaou A."/>
            <person name="Qu J."/>
            <person name="Soulages J.L."/>
            <person name="Vogel H."/>
            <person name="Walters J."/>
            <person name="Waterhouse R.M."/>
            <person name="Ahn S.J."/>
            <person name="Almeida F.C."/>
            <person name="An C."/>
            <person name="Aqrawi P."/>
            <person name="Bretschneider A."/>
            <person name="Bryant W.B."/>
            <person name="Bucks S."/>
            <person name="Chao H."/>
            <person name="Chevignon G."/>
            <person name="Christen J.M."/>
            <person name="Clarke D.F."/>
            <person name="Dittmer N.T."/>
            <person name="Ferguson L.C.F."/>
            <person name="Garavelou S."/>
            <person name="Gordon K.H.J."/>
            <person name="Gunaratna R.T."/>
            <person name="Han Y."/>
            <person name="Hauser F."/>
            <person name="He Y."/>
            <person name="Heidel-Fischer H."/>
            <person name="Hirsh A."/>
            <person name="Hu Y."/>
            <person name="Jiang H."/>
            <person name="Kalra D."/>
            <person name="Klinner C."/>
            <person name="Konig C."/>
            <person name="Kovar C."/>
            <person name="Kroll A.R."/>
            <person name="Kuwar S.S."/>
            <person name="Lee S.L."/>
            <person name="Lehman R."/>
            <person name="Li K."/>
            <person name="Li Z."/>
            <person name="Liang H."/>
            <person name="Lovelace S."/>
            <person name="Lu Z."/>
            <person name="Mansfield J.H."/>
            <person name="McCulloch K.J."/>
            <person name="Mathew T."/>
            <person name="Morton B."/>
            <person name="Muzny D.M."/>
            <person name="Neunemann D."/>
            <person name="Ongeri F."/>
            <person name="Pauchet Y."/>
            <person name="Pu L.L."/>
            <person name="Pyrousis I."/>
            <person name="Rao X.J."/>
            <person name="Redding A."/>
            <person name="Roesel C."/>
            <person name="Sanchez-Gracia A."/>
            <person name="Schaack S."/>
            <person name="Shukla A."/>
            <person name="Tetreau G."/>
            <person name="Wang Y."/>
            <person name="Xiong G.H."/>
            <person name="Traut W."/>
            <person name="Walsh T.K."/>
            <person name="Worley K.C."/>
            <person name="Wu D."/>
            <person name="Wu W."/>
            <person name="Wu Y.Q."/>
            <person name="Zhang X."/>
            <person name="Zou Z."/>
            <person name="Zucker H."/>
            <person name="Briscoe A.D."/>
            <person name="Burmester T."/>
            <person name="Clem R.J."/>
            <person name="Feyereisen R."/>
            <person name="Grimmelikhuijzen C.J.P."/>
            <person name="Hamodrakas S.J."/>
            <person name="Hansson B.S."/>
            <person name="Huguet E."/>
            <person name="Jermiin L.S."/>
            <person name="Lan Q."/>
            <person name="Lehman H.K."/>
            <person name="Lorenzen M."/>
            <person name="Merzendorfer H."/>
            <person name="Michalopoulos I."/>
            <person name="Morton D.B."/>
            <person name="Muthukrishnan S."/>
            <person name="Oakeshott J.G."/>
            <person name="Palmer W."/>
            <person name="Park Y."/>
            <person name="Passarelli A.L."/>
            <person name="Rozas J."/>
            <person name="Schwartz L.M."/>
            <person name="Smith W."/>
            <person name="Southgate A."/>
            <person name="Vilcinskas A."/>
            <person name="Vogt R."/>
            <person name="Wang P."/>
            <person name="Werren J."/>
            <person name="Yu X.Q."/>
            <person name="Zhou J.J."/>
            <person name="Brown S.J."/>
            <person name="Scherer S.E."/>
            <person name="Richards S."/>
            <person name="Blissard G.W."/>
        </authorList>
    </citation>
    <scope>NUCLEOTIDE SEQUENCE</scope>
</reference>
<dbReference type="InterPro" id="IPR050496">
    <property type="entry name" value="SNF2_RAD54_helicase_repair"/>
</dbReference>
<dbReference type="PANTHER" id="PTHR45629:SF7">
    <property type="entry name" value="DNA EXCISION REPAIR PROTEIN ERCC-6-RELATED"/>
    <property type="match status" value="1"/>
</dbReference>
<dbReference type="Proteomes" id="UP000791440">
    <property type="component" value="Unassembled WGS sequence"/>
</dbReference>
<dbReference type="OrthoDB" id="6819249at2759"/>
<organism evidence="2 3">
    <name type="scientific">Manduca sexta</name>
    <name type="common">Tobacco hawkmoth</name>
    <name type="synonym">Tobacco hornworm</name>
    <dbReference type="NCBI Taxonomy" id="7130"/>
    <lineage>
        <taxon>Eukaryota</taxon>
        <taxon>Metazoa</taxon>
        <taxon>Ecdysozoa</taxon>
        <taxon>Arthropoda</taxon>
        <taxon>Hexapoda</taxon>
        <taxon>Insecta</taxon>
        <taxon>Pterygota</taxon>
        <taxon>Neoptera</taxon>
        <taxon>Endopterygota</taxon>
        <taxon>Lepidoptera</taxon>
        <taxon>Glossata</taxon>
        <taxon>Ditrysia</taxon>
        <taxon>Bombycoidea</taxon>
        <taxon>Sphingidae</taxon>
        <taxon>Sphinginae</taxon>
        <taxon>Sphingini</taxon>
        <taxon>Manduca</taxon>
    </lineage>
</organism>
<proteinExistence type="predicted"/>
<dbReference type="AlphaFoldDB" id="A0A921ZWJ6"/>
<comment type="caution">
    <text evidence="2">The sequence shown here is derived from an EMBL/GenBank/DDBJ whole genome shotgun (WGS) entry which is preliminary data.</text>
</comment>
<dbReference type="EMBL" id="JH669113">
    <property type="protein sequence ID" value="KAG6464191.1"/>
    <property type="molecule type" value="Genomic_DNA"/>
</dbReference>
<gene>
    <name evidence="2" type="ORF">O3G_MSEX014348</name>
</gene>
<dbReference type="EMBL" id="JH669113">
    <property type="protein sequence ID" value="KAG6464193.1"/>
    <property type="molecule type" value="Genomic_DNA"/>
</dbReference>
<dbReference type="SUPFAM" id="SSF52540">
    <property type="entry name" value="P-loop containing nucleoside triphosphate hydrolases"/>
    <property type="match status" value="1"/>
</dbReference>
<name>A0A921ZWJ6_MANSE</name>
<dbReference type="Pfam" id="PF00176">
    <property type="entry name" value="SNF2-rel_dom"/>
    <property type="match status" value="1"/>
</dbReference>
<dbReference type="PANTHER" id="PTHR45629">
    <property type="entry name" value="SNF2/RAD54 FAMILY MEMBER"/>
    <property type="match status" value="1"/>
</dbReference>
<dbReference type="EMBL" id="JH669113">
    <property type="protein sequence ID" value="KAG6464192.1"/>
    <property type="molecule type" value="Genomic_DNA"/>
</dbReference>
<dbReference type="InterPro" id="IPR000330">
    <property type="entry name" value="SNF2_N"/>
</dbReference>
<dbReference type="Gene3D" id="3.40.50.10810">
    <property type="entry name" value="Tandem AAA-ATPase domain"/>
    <property type="match status" value="1"/>
</dbReference>
<keyword evidence="3" id="KW-1185">Reference proteome</keyword>
<accession>A0A921ZWJ6</accession>
<protein>
    <recommendedName>
        <fullName evidence="1">SNF2 N-terminal domain-containing protein</fullName>
    </recommendedName>
</protein>
<dbReference type="InterPro" id="IPR027417">
    <property type="entry name" value="P-loop_NTPase"/>
</dbReference>
<sequence>MVYHNNYSARLDLAKGDKNIYVNVPQLLPHQIEGIRYLYKQFTKKKSGVILNDPTGSGKTHQIVLFLNAVKCLLKQPILILCGAHEKKHWLSHLQVFTDFGNGVLLEPINLNTKKMLVCVNTRSNLASLVSHQWSIVVIDDDSAVNDILKKGFKTDFKIWMTSVDMKTNLEVFWSIYGWLCPKEKEMTKEIFSKMKETNDKLANLILIDAVMEDVVLRRVNGLSPFKKQTNVAEMEIKVTRKNKDVSGIKVKRTKIQTNVEKSSISNVPDLPVRSILDNVITNFQNDDINVGLNQTGNDRHRQEPMITNEDILKSTEPINNCKTRILDSLTSTNDYESEYESNESKFANNASQKAKGIQLKNIETSEIVTELISVENKPQTVFQVLNDSKGIELTVDKTPLCVENVERKNVTSIHKNIEETMKQMEEKALKKFKGSFLDSIF</sequence>
<evidence type="ECO:0000259" key="1">
    <source>
        <dbReference type="Pfam" id="PF00176"/>
    </source>
</evidence>
<evidence type="ECO:0000313" key="3">
    <source>
        <dbReference type="Proteomes" id="UP000791440"/>
    </source>
</evidence>
<dbReference type="InterPro" id="IPR038718">
    <property type="entry name" value="SNF2-like_sf"/>
</dbReference>
<reference evidence="2" key="2">
    <citation type="submission" date="2020-12" db="EMBL/GenBank/DDBJ databases">
        <authorList>
            <person name="Kanost M."/>
        </authorList>
    </citation>
    <scope>NUCLEOTIDE SEQUENCE</scope>
</reference>